<dbReference type="InterPro" id="IPR008920">
    <property type="entry name" value="TF_FadR/GntR_C"/>
</dbReference>
<dbReference type="InterPro" id="IPR036390">
    <property type="entry name" value="WH_DNA-bd_sf"/>
</dbReference>
<dbReference type="PANTHER" id="PTHR43537:SF5">
    <property type="entry name" value="UXU OPERON TRANSCRIPTIONAL REGULATOR"/>
    <property type="match status" value="1"/>
</dbReference>
<accession>A0A1P8UMV2</accession>
<dbReference type="AlphaFoldDB" id="A0A1P8UMV2"/>
<protein>
    <submittedName>
        <fullName evidence="5">Transcriptional regulator</fullName>
    </submittedName>
</protein>
<dbReference type="InterPro" id="IPR036388">
    <property type="entry name" value="WH-like_DNA-bd_sf"/>
</dbReference>
<evidence type="ECO:0000256" key="1">
    <source>
        <dbReference type="ARBA" id="ARBA00023015"/>
    </source>
</evidence>
<proteinExistence type="predicted"/>
<dbReference type="EMBL" id="CP015091">
    <property type="protein sequence ID" value="APZ50713.1"/>
    <property type="molecule type" value="Genomic_DNA"/>
</dbReference>
<dbReference type="InterPro" id="IPR011711">
    <property type="entry name" value="GntR_C"/>
</dbReference>
<dbReference type="CDD" id="cd07377">
    <property type="entry name" value="WHTH_GntR"/>
    <property type="match status" value="1"/>
</dbReference>
<keyword evidence="3" id="KW-0804">Transcription</keyword>
<keyword evidence="1" id="KW-0805">Transcription regulation</keyword>
<dbReference type="PROSITE" id="PS50949">
    <property type="entry name" value="HTH_GNTR"/>
    <property type="match status" value="1"/>
</dbReference>
<dbReference type="Gene3D" id="1.20.120.530">
    <property type="entry name" value="GntR ligand-binding domain-like"/>
    <property type="match status" value="1"/>
</dbReference>
<evidence type="ECO:0000256" key="3">
    <source>
        <dbReference type="ARBA" id="ARBA00023163"/>
    </source>
</evidence>
<feature type="domain" description="HTH gntR-type" evidence="4">
    <location>
        <begin position="13"/>
        <end position="80"/>
    </location>
</feature>
<dbReference type="SUPFAM" id="SSF46785">
    <property type="entry name" value="Winged helix' DNA-binding domain"/>
    <property type="match status" value="1"/>
</dbReference>
<geneLocation type="plasmid" evidence="6">
    <name>ppaby1</name>
</geneLocation>
<sequence>MAKKPAASKPASERGAEHVYRMLRQAILRMELRPGSDLDELEISARYEVSRTPVREALIRLTAEGLVQAVRGRGSRVAAMNLFDLRDFFESLDLLQRAQTTLAALRRSDEELRGIEAAERGFEQAAAGRDVDALNEMNFRFHLAISEAAHSRHLHHGYERALIEGMRVGHVSFIEHDGTQARLREHLDRTIADHREMVAFIRDQDTEGAERVAARHVELFRNRIVTTVLSPDATRKMQILS</sequence>
<keyword evidence="5" id="KW-0614">Plasmid</keyword>
<organism evidence="5 6">
    <name type="scientific">Salipiger abyssi</name>
    <dbReference type="NCBI Taxonomy" id="1250539"/>
    <lineage>
        <taxon>Bacteria</taxon>
        <taxon>Pseudomonadati</taxon>
        <taxon>Pseudomonadota</taxon>
        <taxon>Alphaproteobacteria</taxon>
        <taxon>Rhodobacterales</taxon>
        <taxon>Roseobacteraceae</taxon>
        <taxon>Salipiger</taxon>
    </lineage>
</organism>
<dbReference type="Pfam" id="PF07729">
    <property type="entry name" value="FCD"/>
    <property type="match status" value="1"/>
</dbReference>
<reference evidence="5 6" key="1">
    <citation type="submission" date="2016-04" db="EMBL/GenBank/DDBJ databases">
        <title>Deep-sea bacteria in the southern Pacific.</title>
        <authorList>
            <person name="Tang K."/>
        </authorList>
    </citation>
    <scope>NUCLEOTIDE SEQUENCE [LARGE SCALE GENOMIC DNA]</scope>
    <source>
        <strain evidence="5 6">JLT2014</strain>
        <plasmid evidence="6">ppaby1</plasmid>
    </source>
</reference>
<evidence type="ECO:0000313" key="5">
    <source>
        <dbReference type="EMBL" id="APZ50713.1"/>
    </source>
</evidence>
<evidence type="ECO:0000259" key="4">
    <source>
        <dbReference type="PROSITE" id="PS50949"/>
    </source>
</evidence>
<keyword evidence="2" id="KW-0238">DNA-binding</keyword>
<dbReference type="SUPFAM" id="SSF48008">
    <property type="entry name" value="GntR ligand-binding domain-like"/>
    <property type="match status" value="1"/>
</dbReference>
<dbReference type="RefSeq" id="WP_076694746.1">
    <property type="nucleotide sequence ID" value="NZ_CP015091.1"/>
</dbReference>
<dbReference type="SMART" id="SM00345">
    <property type="entry name" value="HTH_GNTR"/>
    <property type="match status" value="1"/>
</dbReference>
<dbReference type="Gene3D" id="1.10.10.10">
    <property type="entry name" value="Winged helix-like DNA-binding domain superfamily/Winged helix DNA-binding domain"/>
    <property type="match status" value="1"/>
</dbReference>
<gene>
    <name evidence="5" type="ORF">Ga0080574_TMP379</name>
</gene>
<dbReference type="GO" id="GO:0003677">
    <property type="term" value="F:DNA binding"/>
    <property type="evidence" value="ECO:0007669"/>
    <property type="project" value="UniProtKB-KW"/>
</dbReference>
<keyword evidence="6" id="KW-1185">Reference proteome</keyword>
<evidence type="ECO:0000256" key="2">
    <source>
        <dbReference type="ARBA" id="ARBA00023125"/>
    </source>
</evidence>
<dbReference type="InterPro" id="IPR000524">
    <property type="entry name" value="Tscrpt_reg_HTH_GntR"/>
</dbReference>
<name>A0A1P8UMV2_9RHOB</name>
<dbReference type="KEGG" id="paby:Ga0080574_TMP379"/>
<dbReference type="Proteomes" id="UP000187059">
    <property type="component" value="Plasmid pPABY1"/>
</dbReference>
<dbReference type="Pfam" id="PF00392">
    <property type="entry name" value="GntR"/>
    <property type="match status" value="1"/>
</dbReference>
<dbReference type="PRINTS" id="PR00035">
    <property type="entry name" value="HTHGNTR"/>
</dbReference>
<dbReference type="SMART" id="SM00895">
    <property type="entry name" value="FCD"/>
    <property type="match status" value="1"/>
</dbReference>
<dbReference type="GO" id="GO:0003700">
    <property type="term" value="F:DNA-binding transcription factor activity"/>
    <property type="evidence" value="ECO:0007669"/>
    <property type="project" value="InterPro"/>
</dbReference>
<evidence type="ECO:0000313" key="6">
    <source>
        <dbReference type="Proteomes" id="UP000187059"/>
    </source>
</evidence>
<dbReference type="PANTHER" id="PTHR43537">
    <property type="entry name" value="TRANSCRIPTIONAL REGULATOR, GNTR FAMILY"/>
    <property type="match status" value="1"/>
</dbReference>